<dbReference type="InterPro" id="IPR036625">
    <property type="entry name" value="E3-bd_dom_sf"/>
</dbReference>
<feature type="domain" description="2-oxoacid dehydrogenase acyltransferase catalytic" evidence="11">
    <location>
        <begin position="202"/>
        <end position="433"/>
    </location>
</feature>
<dbReference type="Proteomes" id="UP000199648">
    <property type="component" value="Unassembled WGS sequence"/>
</dbReference>
<dbReference type="InterPro" id="IPR011053">
    <property type="entry name" value="Single_hybrid_motif"/>
</dbReference>
<organism evidence="14 15">
    <name type="scientific">Thiohalomonas denitrificans</name>
    <dbReference type="NCBI Taxonomy" id="415747"/>
    <lineage>
        <taxon>Bacteria</taxon>
        <taxon>Pseudomonadati</taxon>
        <taxon>Pseudomonadota</taxon>
        <taxon>Gammaproteobacteria</taxon>
        <taxon>Thiohalomonadales</taxon>
        <taxon>Thiohalomonadaceae</taxon>
        <taxon>Thiohalomonas</taxon>
    </lineage>
</organism>
<dbReference type="GO" id="GO:0005737">
    <property type="term" value="C:cytoplasm"/>
    <property type="evidence" value="ECO:0007669"/>
    <property type="project" value="TreeGrafter"/>
</dbReference>
<protein>
    <recommendedName>
        <fullName evidence="9">Dihydrolipoamide acetyltransferase component of pyruvate dehydrogenase complex</fullName>
        <ecNumber evidence="9">2.3.1.-</ecNumber>
    </recommendedName>
</protein>
<gene>
    <name evidence="14" type="ORF">SAMN03097708_01467</name>
</gene>
<dbReference type="Pfam" id="PF02817">
    <property type="entry name" value="E3_binding"/>
    <property type="match status" value="1"/>
</dbReference>
<evidence type="ECO:0000256" key="9">
    <source>
        <dbReference type="RuleBase" id="RU003423"/>
    </source>
</evidence>
<dbReference type="RefSeq" id="WP_092994716.1">
    <property type="nucleotide sequence ID" value="NZ_FMWD01000004.1"/>
</dbReference>
<evidence type="ECO:0000256" key="7">
    <source>
        <dbReference type="ARBA" id="ARBA00025211"/>
    </source>
</evidence>
<dbReference type="InterPro" id="IPR023213">
    <property type="entry name" value="CAT-like_dom_sf"/>
</dbReference>
<feature type="compositionally biased region" description="Basic and acidic residues" evidence="10">
    <location>
        <begin position="80"/>
        <end position="122"/>
    </location>
</feature>
<evidence type="ECO:0000256" key="8">
    <source>
        <dbReference type="ARBA" id="ARBA00048370"/>
    </source>
</evidence>
<dbReference type="AlphaFoldDB" id="A0A1G5Q7J8"/>
<comment type="subunit">
    <text evidence="3">Forms a 24-polypeptide structural core with octahedral symmetry.</text>
</comment>
<dbReference type="CDD" id="cd06849">
    <property type="entry name" value="lipoyl_domain"/>
    <property type="match status" value="1"/>
</dbReference>
<evidence type="ECO:0000259" key="12">
    <source>
        <dbReference type="Pfam" id="PF00364"/>
    </source>
</evidence>
<evidence type="ECO:0000259" key="13">
    <source>
        <dbReference type="Pfam" id="PF02817"/>
    </source>
</evidence>
<sequence>MAEYRMQDPGEGIHEAEILDLKVSPGDRIQEGDTLFAVETDKAVQDVPSPFTGEITDVRINEGDTVRVGDVLLTYAAEGEEAKGEEAGGEKGKAEGEKAAKPPPEKEAKERRPSRPEREQPAREGAPVPASPATRRRARELGVDLRQVEPGGPHGRVTNEDVQRAAQKAEREPALGMPEAQPEEPSEPRPLELPDFSRWGAVETQPLRGIRRATARQMERSRTVPQVTHQDLADITALESFRREHADSVKARGGKLTMTVIVMKAAAAVLRRFPRFNATLDAENETIILKHYCHIGMAVATKQGLLVPVVRDVDRKSLTELAMETTALAEKARAGKIELDELQGASFSLTNPGGIGGTWFTPLINPPEAAILGMTRADWRPVLEGDPERGRFKARLMLPLSLTFDHRLNDGADAAYFVRSITEMLADPESLLLSI</sequence>
<dbReference type="EMBL" id="FMWD01000004">
    <property type="protein sequence ID" value="SCZ57622.1"/>
    <property type="molecule type" value="Genomic_DNA"/>
</dbReference>
<dbReference type="GO" id="GO:0006086">
    <property type="term" value="P:pyruvate decarboxylation to acetyl-CoA"/>
    <property type="evidence" value="ECO:0007669"/>
    <property type="project" value="TreeGrafter"/>
</dbReference>
<evidence type="ECO:0000256" key="2">
    <source>
        <dbReference type="ARBA" id="ARBA00007317"/>
    </source>
</evidence>
<keyword evidence="14" id="KW-0670">Pyruvate</keyword>
<dbReference type="PROSITE" id="PS00189">
    <property type="entry name" value="LIPOYL"/>
    <property type="match status" value="1"/>
</dbReference>
<comment type="catalytic activity">
    <reaction evidence="8">
        <text>N(6)-[(R)-dihydrolipoyl]-L-lysyl-[protein] + acetyl-CoA = N(6)-[(R)-S(8)-acetyldihydrolipoyl]-L-lysyl-[protein] + CoA</text>
        <dbReference type="Rhea" id="RHEA:17017"/>
        <dbReference type="Rhea" id="RHEA-COMP:10475"/>
        <dbReference type="Rhea" id="RHEA-COMP:10478"/>
        <dbReference type="ChEBI" id="CHEBI:57287"/>
        <dbReference type="ChEBI" id="CHEBI:57288"/>
        <dbReference type="ChEBI" id="CHEBI:83100"/>
        <dbReference type="ChEBI" id="CHEBI:83111"/>
        <dbReference type="EC" id="2.3.1.12"/>
    </reaction>
</comment>
<dbReference type="InterPro" id="IPR001078">
    <property type="entry name" value="2-oxoacid_DH_actylTfrase"/>
</dbReference>
<evidence type="ECO:0000259" key="11">
    <source>
        <dbReference type="Pfam" id="PF00198"/>
    </source>
</evidence>
<dbReference type="SUPFAM" id="SSF47005">
    <property type="entry name" value="Peripheral subunit-binding domain of 2-oxo acid dehydrogenase complex"/>
    <property type="match status" value="1"/>
</dbReference>
<dbReference type="PANTHER" id="PTHR43178:SF2">
    <property type="entry name" value="DIHYDROLIPOYLLYSINE-RESIDUE ACETYLTRANSFERASE COMPONENT OF PYRUVATE DEHYDROGENASE COMPLEX"/>
    <property type="match status" value="1"/>
</dbReference>
<comment type="function">
    <text evidence="7">The pyruvate dehydrogenase complex catalyzes the overall conversion of pyruvate to acetyl-CoA and CO(2). It contains multiple copies of three enzymatic components: pyruvate dehydrogenase (E1), dihydrolipoamide acetyltransferase (E2) and lipoamide dehydrogenase (E3).</text>
</comment>
<dbReference type="InterPro" id="IPR004167">
    <property type="entry name" value="PSBD"/>
</dbReference>
<evidence type="ECO:0000313" key="14">
    <source>
        <dbReference type="EMBL" id="SCZ57622.1"/>
    </source>
</evidence>
<dbReference type="InterPro" id="IPR003016">
    <property type="entry name" value="2-oxoA_DH_lipoyl-BS"/>
</dbReference>
<dbReference type="PANTHER" id="PTHR43178">
    <property type="entry name" value="DIHYDROLIPOAMIDE ACETYLTRANSFERASE COMPONENT OF PYRUVATE DEHYDROGENASE COMPLEX"/>
    <property type="match status" value="1"/>
</dbReference>
<dbReference type="Gene3D" id="4.10.320.10">
    <property type="entry name" value="E3-binding domain"/>
    <property type="match status" value="1"/>
</dbReference>
<feature type="compositionally biased region" description="Basic and acidic residues" evidence="10">
    <location>
        <begin position="157"/>
        <end position="173"/>
    </location>
</feature>
<reference evidence="14 15" key="1">
    <citation type="submission" date="2016-10" db="EMBL/GenBank/DDBJ databases">
        <authorList>
            <person name="de Groot N.N."/>
        </authorList>
    </citation>
    <scope>NUCLEOTIDE SEQUENCE [LARGE SCALE GENOMIC DNA]</scope>
    <source>
        <strain evidence="14 15">HLD2</strain>
    </source>
</reference>
<feature type="domain" description="Peripheral subunit-binding (PSBD)" evidence="13">
    <location>
        <begin position="128"/>
        <end position="163"/>
    </location>
</feature>
<dbReference type="FunFam" id="3.30.559.10:FF:000007">
    <property type="entry name" value="Dihydrolipoamide acetyltransferase component of pyruvate dehydrogenase complex"/>
    <property type="match status" value="1"/>
</dbReference>
<dbReference type="Gene3D" id="3.30.559.10">
    <property type="entry name" value="Chloramphenicol acetyltransferase-like domain"/>
    <property type="match status" value="1"/>
</dbReference>
<dbReference type="OrthoDB" id="9805770at2"/>
<comment type="cofactor">
    <cofactor evidence="1 9">
        <name>(R)-lipoate</name>
        <dbReference type="ChEBI" id="CHEBI:83088"/>
    </cofactor>
</comment>
<comment type="similarity">
    <text evidence="2 9">Belongs to the 2-oxoacid dehydrogenase family.</text>
</comment>
<dbReference type="Pfam" id="PF00198">
    <property type="entry name" value="2-oxoacid_dh"/>
    <property type="match status" value="1"/>
</dbReference>
<feature type="domain" description="Lipoyl-binding" evidence="12">
    <location>
        <begin position="5"/>
        <end position="73"/>
    </location>
</feature>
<dbReference type="GO" id="GO:0004742">
    <property type="term" value="F:dihydrolipoyllysine-residue acetyltransferase activity"/>
    <property type="evidence" value="ECO:0007669"/>
    <property type="project" value="UniProtKB-EC"/>
</dbReference>
<dbReference type="InterPro" id="IPR000089">
    <property type="entry name" value="Biotin_lipoyl"/>
</dbReference>
<evidence type="ECO:0000256" key="1">
    <source>
        <dbReference type="ARBA" id="ARBA00001938"/>
    </source>
</evidence>
<feature type="region of interest" description="Disordered" evidence="10">
    <location>
        <begin position="77"/>
        <end position="194"/>
    </location>
</feature>
<dbReference type="SUPFAM" id="SSF51230">
    <property type="entry name" value="Single hybrid motif"/>
    <property type="match status" value="1"/>
</dbReference>
<evidence type="ECO:0000313" key="15">
    <source>
        <dbReference type="Proteomes" id="UP000199648"/>
    </source>
</evidence>
<dbReference type="Gene3D" id="2.40.50.100">
    <property type="match status" value="1"/>
</dbReference>
<evidence type="ECO:0000256" key="5">
    <source>
        <dbReference type="ARBA" id="ARBA00022823"/>
    </source>
</evidence>
<accession>A0A1G5Q7J8</accession>
<evidence type="ECO:0000256" key="4">
    <source>
        <dbReference type="ARBA" id="ARBA00022679"/>
    </source>
</evidence>
<name>A0A1G5Q7J8_9GAMM</name>
<keyword evidence="15" id="KW-1185">Reference proteome</keyword>
<evidence type="ECO:0000256" key="6">
    <source>
        <dbReference type="ARBA" id="ARBA00023315"/>
    </source>
</evidence>
<keyword evidence="4 9" id="KW-0808">Transferase</keyword>
<keyword evidence="5 9" id="KW-0450">Lipoyl</keyword>
<dbReference type="SUPFAM" id="SSF52777">
    <property type="entry name" value="CoA-dependent acyltransferases"/>
    <property type="match status" value="1"/>
</dbReference>
<proteinExistence type="inferred from homology"/>
<keyword evidence="6 9" id="KW-0012">Acyltransferase</keyword>
<dbReference type="STRING" id="415747.SAMN03097708_01467"/>
<dbReference type="EC" id="2.3.1.-" evidence="9"/>
<evidence type="ECO:0000256" key="3">
    <source>
        <dbReference type="ARBA" id="ARBA00011484"/>
    </source>
</evidence>
<evidence type="ECO:0000256" key="10">
    <source>
        <dbReference type="SAM" id="MobiDB-lite"/>
    </source>
</evidence>
<dbReference type="Pfam" id="PF00364">
    <property type="entry name" value="Biotin_lipoyl"/>
    <property type="match status" value="1"/>
</dbReference>
<dbReference type="GO" id="GO:0031405">
    <property type="term" value="F:lipoic acid binding"/>
    <property type="evidence" value="ECO:0007669"/>
    <property type="project" value="TreeGrafter"/>
</dbReference>
<dbReference type="InterPro" id="IPR050743">
    <property type="entry name" value="2-oxoacid_DH_E2_comp"/>
</dbReference>